<dbReference type="InterPro" id="IPR013149">
    <property type="entry name" value="ADH-like_C"/>
</dbReference>
<dbReference type="GO" id="GO:0016491">
    <property type="term" value="F:oxidoreductase activity"/>
    <property type="evidence" value="ECO:0007669"/>
    <property type="project" value="InterPro"/>
</dbReference>
<dbReference type="Pfam" id="PF00107">
    <property type="entry name" value="ADH_zinc_N"/>
    <property type="match status" value="1"/>
</dbReference>
<dbReference type="CDD" id="cd08241">
    <property type="entry name" value="QOR1"/>
    <property type="match status" value="1"/>
</dbReference>
<evidence type="ECO:0000259" key="1">
    <source>
        <dbReference type="SMART" id="SM00829"/>
    </source>
</evidence>
<dbReference type="SMART" id="SM00829">
    <property type="entry name" value="PKS_ER"/>
    <property type="match status" value="1"/>
</dbReference>
<accession>A0A937L631</accession>
<reference evidence="2" key="1">
    <citation type="submission" date="2020-10" db="EMBL/GenBank/DDBJ databases">
        <title>Microbiome of the Black Sea water column analyzed by genome centric metagenomics.</title>
        <authorList>
            <person name="Cabello-Yeves P.J."/>
            <person name="Callieri C."/>
            <person name="Picazo A."/>
            <person name="Mehrshad M."/>
            <person name="Haro-Moreno J.M."/>
            <person name="Roda-Garcia J."/>
            <person name="Dzembekova N."/>
            <person name="Slabakova V."/>
            <person name="Slabakova N."/>
            <person name="Moncheva S."/>
            <person name="Rodriguez-Valera F."/>
        </authorList>
    </citation>
    <scope>NUCLEOTIDE SEQUENCE</scope>
    <source>
        <strain evidence="2">BS307-5m-G5</strain>
    </source>
</reference>
<evidence type="ECO:0000313" key="2">
    <source>
        <dbReference type="EMBL" id="MBL6761128.1"/>
    </source>
</evidence>
<dbReference type="Gene3D" id="3.40.50.720">
    <property type="entry name" value="NAD(P)-binding Rossmann-like Domain"/>
    <property type="match status" value="1"/>
</dbReference>
<name>A0A937L631_9PROT</name>
<dbReference type="Proteomes" id="UP000785783">
    <property type="component" value="Unassembled WGS sequence"/>
</dbReference>
<dbReference type="PANTHER" id="PTHR43677:SF4">
    <property type="entry name" value="QUINONE OXIDOREDUCTASE-LIKE PROTEIN 2"/>
    <property type="match status" value="1"/>
</dbReference>
<dbReference type="InterPro" id="IPR020843">
    <property type="entry name" value="ER"/>
</dbReference>
<dbReference type="InterPro" id="IPR013154">
    <property type="entry name" value="ADH-like_N"/>
</dbReference>
<dbReference type="AlphaFoldDB" id="A0A937L631"/>
<dbReference type="InterPro" id="IPR036291">
    <property type="entry name" value="NAD(P)-bd_dom_sf"/>
</dbReference>
<sequence length="337" mass="35504">MKAVLCKEFGPPENLVVEDIASPEPGPGEVVLEVHAAAVNFPDVLIIQNKYQFKPPLPFAPGGEVAGVVSKLGDGVKNLKIGDRVIGSCGHGGFVEEIALNEAQCIPVPDEMDLETASALVLTYGTSHYGLKDRAALKKGETLLVMGAAGGVGLAAVELGKAMGAHVIAAASSQDKLDVCVEHGTDDTILYPSGALDRDQQKAFSDAIKEKTGGKGADVIYDPVGGAYAEPALRATNWEGRYLVIGFAAGDIPQIPLNLALLKSCQIVGVFWGAFTARDPQGNQANLQELMEMYKAGTIRPHISDKFPLEQAADALNKMANREVKGKVILTTGRSES</sequence>
<proteinExistence type="predicted"/>
<dbReference type="InterPro" id="IPR051397">
    <property type="entry name" value="Zn-ADH-like_protein"/>
</dbReference>
<protein>
    <submittedName>
        <fullName evidence="2">NADPH:quinone oxidoreductase family protein</fullName>
    </submittedName>
</protein>
<dbReference type="Gene3D" id="3.90.180.10">
    <property type="entry name" value="Medium-chain alcohol dehydrogenases, catalytic domain"/>
    <property type="match status" value="1"/>
</dbReference>
<feature type="domain" description="Enoyl reductase (ER)" evidence="1">
    <location>
        <begin position="10"/>
        <end position="330"/>
    </location>
</feature>
<organism evidence="2 3">
    <name type="scientific">PS1 clade bacterium</name>
    <dbReference type="NCBI Taxonomy" id="2175152"/>
    <lineage>
        <taxon>Bacteria</taxon>
        <taxon>Pseudomonadati</taxon>
        <taxon>Pseudomonadota</taxon>
        <taxon>Alphaproteobacteria</taxon>
        <taxon>PS1 clade</taxon>
    </lineage>
</organism>
<dbReference type="SUPFAM" id="SSF50129">
    <property type="entry name" value="GroES-like"/>
    <property type="match status" value="1"/>
</dbReference>
<evidence type="ECO:0000313" key="3">
    <source>
        <dbReference type="Proteomes" id="UP000785783"/>
    </source>
</evidence>
<dbReference type="PANTHER" id="PTHR43677">
    <property type="entry name" value="SHORT-CHAIN DEHYDROGENASE/REDUCTASE"/>
    <property type="match status" value="1"/>
</dbReference>
<dbReference type="Pfam" id="PF08240">
    <property type="entry name" value="ADH_N"/>
    <property type="match status" value="1"/>
</dbReference>
<dbReference type="SUPFAM" id="SSF51735">
    <property type="entry name" value="NAD(P)-binding Rossmann-fold domains"/>
    <property type="match status" value="1"/>
</dbReference>
<gene>
    <name evidence="2" type="ORF">ISQ19_00350</name>
</gene>
<dbReference type="EMBL" id="JADHOK010000002">
    <property type="protein sequence ID" value="MBL6761128.1"/>
    <property type="molecule type" value="Genomic_DNA"/>
</dbReference>
<dbReference type="InterPro" id="IPR011032">
    <property type="entry name" value="GroES-like_sf"/>
</dbReference>
<comment type="caution">
    <text evidence="2">The sequence shown here is derived from an EMBL/GenBank/DDBJ whole genome shotgun (WGS) entry which is preliminary data.</text>
</comment>